<name>A0ABT4X2N8_9BACI</name>
<evidence type="ECO:0000256" key="3">
    <source>
        <dbReference type="ARBA" id="ARBA00023163"/>
    </source>
</evidence>
<dbReference type="InterPro" id="IPR047057">
    <property type="entry name" value="MerR_fam"/>
</dbReference>
<dbReference type="Proteomes" id="UP001211894">
    <property type="component" value="Unassembled WGS sequence"/>
</dbReference>
<evidence type="ECO:0000256" key="1">
    <source>
        <dbReference type="ARBA" id="ARBA00023015"/>
    </source>
</evidence>
<dbReference type="EMBL" id="JAQKAB010000004">
    <property type="protein sequence ID" value="MDA7026506.1"/>
    <property type="molecule type" value="Genomic_DNA"/>
</dbReference>
<dbReference type="InterPro" id="IPR015358">
    <property type="entry name" value="Tscrpt_reg_MerR_DNA-bd"/>
</dbReference>
<evidence type="ECO:0000256" key="2">
    <source>
        <dbReference type="ARBA" id="ARBA00023125"/>
    </source>
</evidence>
<accession>A0ABT4X2N8</accession>
<dbReference type="PANTHER" id="PTHR30204">
    <property type="entry name" value="REDOX-CYCLING DRUG-SENSING TRANSCRIPTIONAL ACTIVATOR SOXR"/>
    <property type="match status" value="1"/>
</dbReference>
<dbReference type="SUPFAM" id="SSF46955">
    <property type="entry name" value="Putative DNA-binding domain"/>
    <property type="match status" value="1"/>
</dbReference>
<gene>
    <name evidence="5" type="ORF">PJ311_07735</name>
</gene>
<dbReference type="InterPro" id="IPR009061">
    <property type="entry name" value="DNA-bd_dom_put_sf"/>
</dbReference>
<dbReference type="PANTHER" id="PTHR30204:SF98">
    <property type="entry name" value="HTH-TYPE TRANSCRIPTIONAL REGULATOR ADHR"/>
    <property type="match status" value="1"/>
</dbReference>
<evidence type="ECO:0000259" key="4">
    <source>
        <dbReference type="PROSITE" id="PS50937"/>
    </source>
</evidence>
<evidence type="ECO:0000313" key="5">
    <source>
        <dbReference type="EMBL" id="MDA7026506.1"/>
    </source>
</evidence>
<dbReference type="PRINTS" id="PR00040">
    <property type="entry name" value="HTHMERR"/>
</dbReference>
<dbReference type="RefSeq" id="WP_271340362.1">
    <property type="nucleotide sequence ID" value="NZ_JAQKAB010000004.1"/>
</dbReference>
<keyword evidence="6" id="KW-1185">Reference proteome</keyword>
<protein>
    <submittedName>
        <fullName evidence="5">MerR family transcriptional regulator</fullName>
    </submittedName>
</protein>
<keyword evidence="2" id="KW-0238">DNA-binding</keyword>
<keyword evidence="3" id="KW-0804">Transcription</keyword>
<keyword evidence="1" id="KW-0805">Transcription regulation</keyword>
<dbReference type="SMART" id="SM00422">
    <property type="entry name" value="HTH_MERR"/>
    <property type="match status" value="1"/>
</dbReference>
<dbReference type="Pfam" id="PF09278">
    <property type="entry name" value="MerR-DNA-bind"/>
    <property type="match status" value="1"/>
</dbReference>
<comment type="caution">
    <text evidence="5">The sequence shown here is derived from an EMBL/GenBank/DDBJ whole genome shotgun (WGS) entry which is preliminary data.</text>
</comment>
<dbReference type="Pfam" id="PF00376">
    <property type="entry name" value="MerR"/>
    <property type="match status" value="1"/>
</dbReference>
<dbReference type="PROSITE" id="PS50937">
    <property type="entry name" value="HTH_MERR_2"/>
    <property type="match status" value="1"/>
</dbReference>
<sequence>MYNQYMDKTYTIKETAKLTNLSAHTLRYYEKIGLLPEIQRDPNGYREYIEADISWIYFLLRLRDTGMSIENMKTFANLRSQGNQTVEERKNMLKIHRTKMMEDISKLQTNLEKINDKIAFYSSLK</sequence>
<dbReference type="InterPro" id="IPR000551">
    <property type="entry name" value="MerR-type_HTH_dom"/>
</dbReference>
<organism evidence="5 6">
    <name type="scientific">Bacillus changyiensis</name>
    <dbReference type="NCBI Taxonomy" id="3004103"/>
    <lineage>
        <taxon>Bacteria</taxon>
        <taxon>Bacillati</taxon>
        <taxon>Bacillota</taxon>
        <taxon>Bacilli</taxon>
        <taxon>Bacillales</taxon>
        <taxon>Bacillaceae</taxon>
        <taxon>Bacillus</taxon>
    </lineage>
</organism>
<reference evidence="5 6" key="1">
    <citation type="submission" date="2023-01" db="EMBL/GenBank/DDBJ databases">
        <title>Bacillus changyiensis sp. nov., isolated from a coastal deposit.</title>
        <authorList>
            <person name="Xiao G."/>
            <person name="Lai Q."/>
            <person name="Hu Z."/>
            <person name="Shao Z."/>
        </authorList>
    </citation>
    <scope>NUCLEOTIDE SEQUENCE [LARGE SCALE GENOMIC DNA]</scope>
    <source>
        <strain evidence="5 6">CLL-7-23</strain>
    </source>
</reference>
<proteinExistence type="predicted"/>
<feature type="domain" description="HTH merR-type" evidence="4">
    <location>
        <begin position="9"/>
        <end position="78"/>
    </location>
</feature>
<evidence type="ECO:0000313" key="6">
    <source>
        <dbReference type="Proteomes" id="UP001211894"/>
    </source>
</evidence>
<dbReference type="CDD" id="cd01109">
    <property type="entry name" value="HTH_YyaN"/>
    <property type="match status" value="1"/>
</dbReference>
<dbReference type="Gene3D" id="1.10.1660.10">
    <property type="match status" value="1"/>
</dbReference>